<comment type="similarity">
    <text evidence="8">Belongs to the Tom70 family.</text>
</comment>
<dbReference type="InterPro" id="IPR019734">
    <property type="entry name" value="TPR_rpt"/>
</dbReference>
<dbReference type="SMART" id="SM00028">
    <property type="entry name" value="TPR"/>
    <property type="match status" value="5"/>
</dbReference>
<dbReference type="PROSITE" id="PS50005">
    <property type="entry name" value="TPR"/>
    <property type="match status" value="1"/>
</dbReference>
<feature type="domain" description="OmpR/PhoB-type" evidence="12">
    <location>
        <begin position="7"/>
        <end position="107"/>
    </location>
</feature>
<evidence type="ECO:0000256" key="6">
    <source>
        <dbReference type="ARBA" id="ARBA00023125"/>
    </source>
</evidence>
<dbReference type="SMART" id="SM00862">
    <property type="entry name" value="Trans_reg_C"/>
    <property type="match status" value="1"/>
</dbReference>
<organism evidence="13 14">
    <name type="scientific">Acidisarcina polymorpha</name>
    <dbReference type="NCBI Taxonomy" id="2211140"/>
    <lineage>
        <taxon>Bacteria</taxon>
        <taxon>Pseudomonadati</taxon>
        <taxon>Acidobacteriota</taxon>
        <taxon>Terriglobia</taxon>
        <taxon>Terriglobales</taxon>
        <taxon>Acidobacteriaceae</taxon>
        <taxon>Acidisarcina</taxon>
    </lineage>
</organism>
<dbReference type="InterPro" id="IPR011990">
    <property type="entry name" value="TPR-like_helical_dom_sf"/>
</dbReference>
<evidence type="ECO:0000256" key="5">
    <source>
        <dbReference type="ARBA" id="ARBA00022989"/>
    </source>
</evidence>
<gene>
    <name evidence="13" type="ORF">ACPOL_5527</name>
</gene>
<dbReference type="GO" id="GO:0006355">
    <property type="term" value="P:regulation of DNA-templated transcription"/>
    <property type="evidence" value="ECO:0007669"/>
    <property type="project" value="InterPro"/>
</dbReference>
<dbReference type="PROSITE" id="PS51755">
    <property type="entry name" value="OMPR_PHOB"/>
    <property type="match status" value="1"/>
</dbReference>
<feature type="DNA-binding region" description="OmpR/PhoB-type" evidence="10">
    <location>
        <begin position="7"/>
        <end position="107"/>
    </location>
</feature>
<evidence type="ECO:0000256" key="10">
    <source>
        <dbReference type="PROSITE-ProRule" id="PRU01091"/>
    </source>
</evidence>
<dbReference type="GO" id="GO:0003677">
    <property type="term" value="F:DNA binding"/>
    <property type="evidence" value="ECO:0007669"/>
    <property type="project" value="UniProtKB-UniRule"/>
</dbReference>
<proteinExistence type="inferred from homology"/>
<dbReference type="GO" id="GO:0030150">
    <property type="term" value="P:protein import into mitochondrial matrix"/>
    <property type="evidence" value="ECO:0007669"/>
    <property type="project" value="TreeGrafter"/>
</dbReference>
<evidence type="ECO:0000256" key="9">
    <source>
        <dbReference type="PROSITE-ProRule" id="PRU00339"/>
    </source>
</evidence>
<evidence type="ECO:0000256" key="3">
    <source>
        <dbReference type="ARBA" id="ARBA00022737"/>
    </source>
</evidence>
<feature type="transmembrane region" description="Helical" evidence="11">
    <location>
        <begin position="174"/>
        <end position="193"/>
    </location>
</feature>
<dbReference type="Pfam" id="PF00486">
    <property type="entry name" value="Trans_reg_C"/>
    <property type="match status" value="1"/>
</dbReference>
<sequence>MEPSRQHFLVRFGTFEFSLQSGEVRRAGVRIRVQQQPLKLLEVLLEHPGELVTREELRSRVWPTESFGDADQAVNIAIAKLRSALGDSAENPRYIETLPRRGYRFIADVSFVDGDGRRRTPELASTDASAESEIGYQHNGNGVAVLPISEPSPQLQSAELSVPPRTRRPPTSRVLIALAAALSLTMLAVLFFLSRYHKPAVIRSLAVLPLENLSGDAAQNYFSDGMTDELITDLAQISALRVISRTSTMGYKGSHKSLPQIARELNVDAVVEGSVVRAGDHIRITAQLIDASTDKHIWSQSYESELRDTLALQDRVARAIAEQIQISLTPREKVELTSATVVNPQAYESYLKGRYFWSKRTAEGLEAALHYFNQAIAEDPNDARAYSGLADTYALLGDWQYAVMTPKEAYPKAKAAAFKAVNLDNTLGEAHNSLAFVLDGFDWNFDSSGKQFQQAIELNPGYATAHHWFAWHLALLGQYDQAIAEMNKARSLDPLSLIINSDLAELLVLSHSYDKAIEQSHKTIDLDPNFAMAHNQLGQAYLQKHMSDQAIEELQKAVELSGGSPTCIANLARAYSLSGKRNEAIKLLNDLKGSSTARYSYASEIAAIYVSLGNVDEAMNWLEKGYLERFNPGVLIRPAFDPIRSEPRFQHLVQRVGLPG</sequence>
<evidence type="ECO:0000256" key="11">
    <source>
        <dbReference type="SAM" id="Phobius"/>
    </source>
</evidence>
<dbReference type="CDD" id="cd00383">
    <property type="entry name" value="trans_reg_C"/>
    <property type="match status" value="1"/>
</dbReference>
<feature type="repeat" description="TPR" evidence="9">
    <location>
        <begin position="531"/>
        <end position="564"/>
    </location>
</feature>
<protein>
    <submittedName>
        <fullName evidence="13">Adenylate cyclase</fullName>
    </submittedName>
</protein>
<evidence type="ECO:0000313" key="14">
    <source>
        <dbReference type="Proteomes" id="UP000253606"/>
    </source>
</evidence>
<evidence type="ECO:0000256" key="1">
    <source>
        <dbReference type="ARBA" id="ARBA00004167"/>
    </source>
</evidence>
<dbReference type="Pfam" id="PF13181">
    <property type="entry name" value="TPR_8"/>
    <property type="match status" value="1"/>
</dbReference>
<keyword evidence="4 9" id="KW-0802">TPR repeat</keyword>
<dbReference type="Gene3D" id="1.25.40.10">
    <property type="entry name" value="Tetratricopeptide repeat domain"/>
    <property type="match status" value="2"/>
</dbReference>
<dbReference type="Gene3D" id="1.10.10.10">
    <property type="entry name" value="Winged helix-like DNA-binding domain superfamily/Winged helix DNA-binding domain"/>
    <property type="match status" value="1"/>
</dbReference>
<evidence type="ECO:0000256" key="2">
    <source>
        <dbReference type="ARBA" id="ARBA00022692"/>
    </source>
</evidence>
<dbReference type="Pfam" id="PF13431">
    <property type="entry name" value="TPR_17"/>
    <property type="match status" value="1"/>
</dbReference>
<dbReference type="PANTHER" id="PTHR46208:SF1">
    <property type="entry name" value="MITOCHONDRIAL IMPORT RECEPTOR SUBUNIT TOM70"/>
    <property type="match status" value="1"/>
</dbReference>
<dbReference type="SUPFAM" id="SSF48452">
    <property type="entry name" value="TPR-like"/>
    <property type="match status" value="2"/>
</dbReference>
<evidence type="ECO:0000259" key="12">
    <source>
        <dbReference type="PROSITE" id="PS51755"/>
    </source>
</evidence>
<keyword evidence="3" id="KW-0677">Repeat</keyword>
<dbReference type="InterPro" id="IPR036388">
    <property type="entry name" value="WH-like_DNA-bd_sf"/>
</dbReference>
<dbReference type="AlphaFoldDB" id="A0A2Z5G7Z0"/>
<evidence type="ECO:0000313" key="13">
    <source>
        <dbReference type="EMBL" id="AXC14775.1"/>
    </source>
</evidence>
<accession>A0A2Z5G7Z0</accession>
<dbReference type="EMBL" id="CP030840">
    <property type="protein sequence ID" value="AXC14775.1"/>
    <property type="molecule type" value="Genomic_DNA"/>
</dbReference>
<evidence type="ECO:0000256" key="8">
    <source>
        <dbReference type="ARBA" id="ARBA00038030"/>
    </source>
</evidence>
<keyword evidence="7 11" id="KW-0472">Membrane</keyword>
<evidence type="ECO:0000256" key="4">
    <source>
        <dbReference type="ARBA" id="ARBA00022803"/>
    </source>
</evidence>
<keyword evidence="2 11" id="KW-0812">Transmembrane</keyword>
<dbReference type="GO" id="GO:0000160">
    <property type="term" value="P:phosphorelay signal transduction system"/>
    <property type="evidence" value="ECO:0007669"/>
    <property type="project" value="InterPro"/>
</dbReference>
<evidence type="ECO:0000256" key="7">
    <source>
        <dbReference type="ARBA" id="ARBA00023136"/>
    </source>
</evidence>
<dbReference type="Gene3D" id="3.40.50.10070">
    <property type="entry name" value="TolB, N-terminal domain"/>
    <property type="match status" value="1"/>
</dbReference>
<reference evidence="13 14" key="1">
    <citation type="journal article" date="2018" name="Front. Microbiol.">
        <title>Hydrolytic Capabilities as a Key to Environmental Success: Chitinolytic and Cellulolytic Acidobacteria From Acidic Sub-arctic Soils and Boreal Peatlands.</title>
        <authorList>
            <person name="Belova S.E."/>
            <person name="Ravin N.V."/>
            <person name="Pankratov T.A."/>
            <person name="Rakitin A.L."/>
            <person name="Ivanova A.A."/>
            <person name="Beletsky A.V."/>
            <person name="Mardanov A.V."/>
            <person name="Sinninghe Damste J.S."/>
            <person name="Dedysh S.N."/>
        </authorList>
    </citation>
    <scope>NUCLEOTIDE SEQUENCE [LARGE SCALE GENOMIC DNA]</scope>
    <source>
        <strain evidence="13 14">SBC82</strain>
    </source>
</reference>
<dbReference type="KEGG" id="abas:ACPOL_5527"/>
<dbReference type="Pfam" id="PF13432">
    <property type="entry name" value="TPR_16"/>
    <property type="match status" value="1"/>
</dbReference>
<dbReference type="GO" id="GO:0008320">
    <property type="term" value="F:protein transmembrane transporter activity"/>
    <property type="evidence" value="ECO:0007669"/>
    <property type="project" value="TreeGrafter"/>
</dbReference>
<dbReference type="Proteomes" id="UP000253606">
    <property type="component" value="Chromosome"/>
</dbReference>
<dbReference type="OrthoDB" id="105971at2"/>
<keyword evidence="14" id="KW-1185">Reference proteome</keyword>
<name>A0A2Z5G7Z0_9BACT</name>
<dbReference type="GO" id="GO:0030943">
    <property type="term" value="F:mitochondrion targeting sequence binding"/>
    <property type="evidence" value="ECO:0007669"/>
    <property type="project" value="TreeGrafter"/>
</dbReference>
<keyword evidence="5 11" id="KW-1133">Transmembrane helix</keyword>
<dbReference type="InterPro" id="IPR016032">
    <property type="entry name" value="Sig_transdc_resp-reg_C-effctor"/>
</dbReference>
<dbReference type="InterPro" id="IPR001867">
    <property type="entry name" value="OmpR/PhoB-type_DNA-bd"/>
</dbReference>
<comment type="subcellular location">
    <subcellularLocation>
        <location evidence="1">Membrane</location>
        <topology evidence="1">Single-pass membrane protein</topology>
    </subcellularLocation>
</comment>
<keyword evidence="6 10" id="KW-0238">DNA-binding</keyword>
<dbReference type="GO" id="GO:0016020">
    <property type="term" value="C:membrane"/>
    <property type="evidence" value="ECO:0007669"/>
    <property type="project" value="UniProtKB-SubCell"/>
</dbReference>
<dbReference type="SUPFAM" id="SSF46894">
    <property type="entry name" value="C-terminal effector domain of the bipartite response regulators"/>
    <property type="match status" value="1"/>
</dbReference>
<dbReference type="PANTHER" id="PTHR46208">
    <property type="entry name" value="MITOCHONDRIAL IMPORT RECEPTOR SUBUNIT TOM70"/>
    <property type="match status" value="1"/>
</dbReference>